<protein>
    <submittedName>
        <fullName evidence="1">Uncharacterized protein</fullName>
    </submittedName>
</protein>
<reference evidence="1 2" key="1">
    <citation type="submission" date="2023-07" db="EMBL/GenBank/DDBJ databases">
        <title>Sorghum-associated microbial communities from plants grown in Nebraska, USA.</title>
        <authorList>
            <person name="Schachtman D."/>
        </authorList>
    </citation>
    <scope>NUCLEOTIDE SEQUENCE [LARGE SCALE GENOMIC DNA]</scope>
    <source>
        <strain evidence="1 2">CC482</strain>
    </source>
</reference>
<name>A0ABT9TX37_PAEHA</name>
<dbReference type="EMBL" id="JAUSSU010000001">
    <property type="protein sequence ID" value="MDQ0110729.1"/>
    <property type="molecule type" value="Genomic_DNA"/>
</dbReference>
<accession>A0ABT9TX37</accession>
<evidence type="ECO:0000313" key="1">
    <source>
        <dbReference type="EMBL" id="MDQ0110729.1"/>
    </source>
</evidence>
<evidence type="ECO:0000313" key="2">
    <source>
        <dbReference type="Proteomes" id="UP001229346"/>
    </source>
</evidence>
<proteinExistence type="predicted"/>
<sequence>MRYTVRYLPLNRIKPGDMSAKITQRIKELRKTAQDCMHMLIVRKSKKEGGYLVISGHSHFDYLKKHTNKKNVACLVDESKVSSKLSSLIHHFRKQKLPNHVPYVNPERLVGSSWSIIKRFLKQDPRFKNLSRSQKIKVLRLGLQYKKTTITSMKAKVDEFLK</sequence>
<dbReference type="Proteomes" id="UP001229346">
    <property type="component" value="Unassembled WGS sequence"/>
</dbReference>
<comment type="caution">
    <text evidence="1">The sequence shown here is derived from an EMBL/GenBank/DDBJ whole genome shotgun (WGS) entry which is preliminary data.</text>
</comment>
<organism evidence="1 2">
    <name type="scientific">Paenibacillus harenae</name>
    <dbReference type="NCBI Taxonomy" id="306543"/>
    <lineage>
        <taxon>Bacteria</taxon>
        <taxon>Bacillati</taxon>
        <taxon>Bacillota</taxon>
        <taxon>Bacilli</taxon>
        <taxon>Bacillales</taxon>
        <taxon>Paenibacillaceae</taxon>
        <taxon>Paenibacillus</taxon>
    </lineage>
</organism>
<gene>
    <name evidence="1" type="ORF">J2T15_000145</name>
</gene>
<dbReference type="RefSeq" id="WP_307200061.1">
    <property type="nucleotide sequence ID" value="NZ_JAUSSU010000001.1"/>
</dbReference>
<keyword evidence="2" id="KW-1185">Reference proteome</keyword>